<keyword evidence="1" id="KW-0472">Membrane</keyword>
<proteinExistence type="predicted"/>
<accession>A0A556MRY0</accession>
<comment type="caution">
    <text evidence="2">The sequence shown here is derived from an EMBL/GenBank/DDBJ whole genome shotgun (WGS) entry which is preliminary data.</text>
</comment>
<dbReference type="InterPro" id="IPR012341">
    <property type="entry name" value="6hp_glycosidase-like_sf"/>
</dbReference>
<evidence type="ECO:0000313" key="2">
    <source>
        <dbReference type="EMBL" id="TSJ42637.1"/>
    </source>
</evidence>
<name>A0A556MRY0_9SPHI</name>
<organism evidence="2 3">
    <name type="scientific">Mucilaginibacter corticis</name>
    <dbReference type="NCBI Taxonomy" id="2597670"/>
    <lineage>
        <taxon>Bacteria</taxon>
        <taxon>Pseudomonadati</taxon>
        <taxon>Bacteroidota</taxon>
        <taxon>Sphingobacteriia</taxon>
        <taxon>Sphingobacteriales</taxon>
        <taxon>Sphingobacteriaceae</taxon>
        <taxon>Mucilaginibacter</taxon>
    </lineage>
</organism>
<reference evidence="2 3" key="1">
    <citation type="submission" date="2019-07" db="EMBL/GenBank/DDBJ databases">
        <authorList>
            <person name="Huq M.A."/>
        </authorList>
    </citation>
    <scope>NUCLEOTIDE SEQUENCE [LARGE SCALE GENOMIC DNA]</scope>
    <source>
        <strain evidence="2 3">MAH-19</strain>
    </source>
</reference>
<feature type="transmembrane region" description="Helical" evidence="1">
    <location>
        <begin position="12"/>
        <end position="30"/>
    </location>
</feature>
<sequence>MACKSLKYVFDIHVRLAIMLSVFFVILFSLSTTAQQVPAGTINRKLVVTRHNIKISTIKSDGPTQVGNGHFAYNFDITGMQTFNQSFTTMADWGWHSFPLPAGTTAASFEKTLVNTYGRMVPYDLPNESQKQLSDWVEGNPHKFNLGRIGLLIKKKDGTTAVITDLTHASQNINLWSGIVESSFEVEGHKVKVITVCGDKDILGFKIVSDLLKDGRLSVFVEFPYAAKGSVGNGSDYDSPLAHQTEMLTKGSNTIVFKRIVDSTKYSVACKWTGSTRVIKEKAHRYLILAKTGSTQAEYVFNFSSTSADYNVPTFALLQLQSDSRWPAFWKSGAAVDLSESKDQRWFELERRIVLSQYDMMINAGGNYPPGESGLVTNNWYNRFHYEMYWWHEAHYALWDRWDILDRSLHVYADNLKRSEDRAKSQGYEGARWPKCTGPNGTEWPHPIHAWLIWQQPHPIFFADLDYRAHPNKNTLLKWRDIVGASADFMASYAHYDSVRNKFVLGPPLYVVSENNDPKTTINPMFELAYWRFGLATAQKWFADLKLPENPKWKSVQENLAPMPVQDGLYVSWENIQNMWTKYNYEHPGLTGAFGMLPGNGVDTGIMDKTFKKVQSVWRYDGMWGWDFGLLAMTAARLGRPDDAVNILLDKSPKFGFDEHGYIGGGNPYPYFPSNGSLLYAVAMMTAGWDGDKGVKEPGWPTDGSWKIKWESLKKAP</sequence>
<keyword evidence="1" id="KW-0812">Transmembrane</keyword>
<dbReference type="SUPFAM" id="SSF48208">
    <property type="entry name" value="Six-hairpin glycosidases"/>
    <property type="match status" value="1"/>
</dbReference>
<dbReference type="GO" id="GO:0005975">
    <property type="term" value="P:carbohydrate metabolic process"/>
    <property type="evidence" value="ECO:0007669"/>
    <property type="project" value="InterPro"/>
</dbReference>
<protein>
    <recommendedName>
        <fullName evidence="4">Glycoside hydrolase family 65</fullName>
    </recommendedName>
</protein>
<evidence type="ECO:0008006" key="4">
    <source>
        <dbReference type="Google" id="ProtNLM"/>
    </source>
</evidence>
<gene>
    <name evidence="2" type="ORF">FO440_00145</name>
</gene>
<dbReference type="EMBL" id="VLPK01000001">
    <property type="protein sequence ID" value="TSJ42637.1"/>
    <property type="molecule type" value="Genomic_DNA"/>
</dbReference>
<dbReference type="AlphaFoldDB" id="A0A556MRY0"/>
<evidence type="ECO:0000313" key="3">
    <source>
        <dbReference type="Proteomes" id="UP000318733"/>
    </source>
</evidence>
<keyword evidence="3" id="KW-1185">Reference proteome</keyword>
<dbReference type="Proteomes" id="UP000318733">
    <property type="component" value="Unassembled WGS sequence"/>
</dbReference>
<keyword evidence="1" id="KW-1133">Transmembrane helix</keyword>
<evidence type="ECO:0000256" key="1">
    <source>
        <dbReference type="SAM" id="Phobius"/>
    </source>
</evidence>
<dbReference type="OrthoDB" id="127395at2"/>
<dbReference type="Gene3D" id="1.50.10.10">
    <property type="match status" value="1"/>
</dbReference>
<dbReference type="InterPro" id="IPR008928">
    <property type="entry name" value="6-hairpin_glycosidase_sf"/>
</dbReference>